<reference evidence="2 3" key="1">
    <citation type="submission" date="2020-02" db="EMBL/GenBank/DDBJ databases">
        <title>Whole-genome analyses of novel actinobacteria.</title>
        <authorList>
            <person name="Sahin N."/>
            <person name="Tatar D."/>
        </authorList>
    </citation>
    <scope>NUCLEOTIDE SEQUENCE [LARGE SCALE GENOMIC DNA]</scope>
    <source>
        <strain evidence="2 3">SB3404</strain>
    </source>
</reference>
<dbReference type="PANTHER" id="PTHR43072">
    <property type="entry name" value="N-ACETYLTRANSFERASE"/>
    <property type="match status" value="1"/>
</dbReference>
<gene>
    <name evidence="2" type="ORF">G5C65_30740</name>
</gene>
<feature type="domain" description="N-acetyltransferase" evidence="1">
    <location>
        <begin position="2"/>
        <end position="166"/>
    </location>
</feature>
<dbReference type="InterPro" id="IPR000182">
    <property type="entry name" value="GNAT_dom"/>
</dbReference>
<dbReference type="AlphaFoldDB" id="A0A6G4X7C4"/>
<dbReference type="CDD" id="cd04301">
    <property type="entry name" value="NAT_SF"/>
    <property type="match status" value="1"/>
</dbReference>
<dbReference type="RefSeq" id="WP_165302332.1">
    <property type="nucleotide sequence ID" value="NZ_JAAKZZ010000505.1"/>
</dbReference>
<dbReference type="EMBL" id="JAAKZZ010000505">
    <property type="protein sequence ID" value="NGO72654.1"/>
    <property type="molecule type" value="Genomic_DNA"/>
</dbReference>
<dbReference type="SUPFAM" id="SSF55729">
    <property type="entry name" value="Acyl-CoA N-acyltransferases (Nat)"/>
    <property type="match status" value="1"/>
</dbReference>
<comment type="caution">
    <text evidence="2">The sequence shown here is derived from an EMBL/GenBank/DDBJ whole genome shotgun (WGS) entry which is preliminary data.</text>
</comment>
<organism evidence="2 3">
    <name type="scientific">Streptomyces boncukensis</name>
    <dbReference type="NCBI Taxonomy" id="2711219"/>
    <lineage>
        <taxon>Bacteria</taxon>
        <taxon>Bacillati</taxon>
        <taxon>Actinomycetota</taxon>
        <taxon>Actinomycetes</taxon>
        <taxon>Kitasatosporales</taxon>
        <taxon>Streptomycetaceae</taxon>
        <taxon>Streptomyces</taxon>
    </lineage>
</organism>
<keyword evidence="2" id="KW-0808">Transferase</keyword>
<evidence type="ECO:0000259" key="1">
    <source>
        <dbReference type="PROSITE" id="PS51186"/>
    </source>
</evidence>
<accession>A0A6G4X7C4</accession>
<dbReference type="Pfam" id="PF00583">
    <property type="entry name" value="Acetyltransf_1"/>
    <property type="match status" value="1"/>
</dbReference>
<evidence type="ECO:0000313" key="2">
    <source>
        <dbReference type="EMBL" id="NGO72654.1"/>
    </source>
</evidence>
<dbReference type="Proteomes" id="UP000477722">
    <property type="component" value="Unassembled WGS sequence"/>
</dbReference>
<protein>
    <submittedName>
        <fullName evidence="2">N-acetyltransferase</fullName>
    </submittedName>
</protein>
<sequence>MASLRAATPDDLKAVAEIYAHYVTHTVITFDEEPPDVPAWRDKHAGITAHGLPFLVSCAPGGEITGYAYAAPWRPKPAYRHTVEDTVYLAPEWTGRGTGSALLTALVEESARAGARQMIAVISDTGSESSPALHRRHGFRETGRLSAVGHKHDQWVDTLLMQRALVP</sequence>
<dbReference type="GO" id="GO:0016747">
    <property type="term" value="F:acyltransferase activity, transferring groups other than amino-acyl groups"/>
    <property type="evidence" value="ECO:0007669"/>
    <property type="project" value="InterPro"/>
</dbReference>
<proteinExistence type="predicted"/>
<dbReference type="InterPro" id="IPR016181">
    <property type="entry name" value="Acyl_CoA_acyltransferase"/>
</dbReference>
<keyword evidence="3" id="KW-1185">Reference proteome</keyword>
<evidence type="ECO:0000313" key="3">
    <source>
        <dbReference type="Proteomes" id="UP000477722"/>
    </source>
</evidence>
<dbReference type="PROSITE" id="PS51186">
    <property type="entry name" value="GNAT"/>
    <property type="match status" value="1"/>
</dbReference>
<dbReference type="PANTHER" id="PTHR43072:SF8">
    <property type="entry name" value="ACYLTRANSFERASE FABY-RELATED"/>
    <property type="match status" value="1"/>
</dbReference>
<dbReference type="Gene3D" id="3.40.630.30">
    <property type="match status" value="1"/>
</dbReference>
<name>A0A6G4X7C4_9ACTN</name>